<dbReference type="EMBL" id="JAIFTX010000032">
    <property type="protein sequence ID" value="MBX7291682.1"/>
    <property type="molecule type" value="Genomic_DNA"/>
</dbReference>
<organism evidence="3 4">
    <name type="scientific">Clostridium chauvoei</name>
    <dbReference type="NCBI Taxonomy" id="46867"/>
    <lineage>
        <taxon>Bacteria</taxon>
        <taxon>Bacillati</taxon>
        <taxon>Bacillota</taxon>
        <taxon>Clostridia</taxon>
        <taxon>Eubacteriales</taxon>
        <taxon>Clostridiaceae</taxon>
        <taxon>Clostridium</taxon>
    </lineage>
</organism>
<protein>
    <submittedName>
        <fullName evidence="3">Restriction endonuclease</fullName>
        <ecNumber evidence="3">3.1.21.-</ecNumber>
    </submittedName>
</protein>
<dbReference type="RefSeq" id="WP_021874587.1">
    <property type="nucleotide sequence ID" value="NZ_CP018624.1"/>
</dbReference>
<dbReference type="Pfam" id="PF20720">
    <property type="entry name" value="nSTAND3"/>
    <property type="match status" value="1"/>
</dbReference>
<evidence type="ECO:0000313" key="3">
    <source>
        <dbReference type="EMBL" id="MBX7291682.1"/>
    </source>
</evidence>
<gene>
    <name evidence="3" type="ORF">K4H94_11800</name>
</gene>
<keyword evidence="3" id="KW-0378">Hydrolase</keyword>
<dbReference type="Gene3D" id="3.40.50.300">
    <property type="entry name" value="P-loop containing nucleotide triphosphate hydrolases"/>
    <property type="match status" value="1"/>
</dbReference>
<dbReference type="KEGG" id="cchv:BTM20_02145"/>
<sequence>MANYDFKELSSYDFELLIRDILQKELGVYIESFKSGRDNGIDLRYSTDKKNTAIIQCKHYANSSFSNLKTSLKGEVLKLNKIKCRRYMVITSKGLNPMEKDELLEILRPYCDKTSDILGKEDINNLLTKYPEVEKSNYKLWLTSTTLMDKILHSRVYNQSELEIDDIRSRCKYYVQNKSFFIALDMLKELNYCIITGMPGIGKTTLAEILILHFLEKEYDIYKISNDISEAYEVYNKNKKQLFYYDDFLGQTSLDNKLNKNEDDKILKFIKTIAKNKNSKFILTTREYILNEAKIYYEKFNNFNFDINQCSIKLSDYTEIHKANILYNHLYFSELPREIYEQLIIRKKYKEIINHSNYNPRIIDEVIKNYCDESYDEFYKNMISTLDNPEYLWEHIFKNQLKSYSRNLLIILATMPNVVESSELKIAFESYNSYICDRYSENRHRYDFQNALKALEVTFIKVDKNKDKLLISFSNPSIKGFIENIIYDDKETYSGCLESTAFFMQIRTLASRGFKKFKDEKLISILINKIEETIEEKDITIFNKQNNSIVNYNNYTLLDKYNYTYEFLKLNNIEDTKLLSELLNVVIDKLTFDDLEGCLRMLRLFKKYDMDRKNYNRIGSIVLTIIIEATTDDILSFEWERVINILKEIEGNIRNYEVELITERYINNYETMLYDESSNLDNSDDVNETISIIEEINKYFGFDDEIDLLKNKFNELLEDELKMEYYDEDQAYEQYRDSKILNEDINIIDNMFESLLK</sequence>
<dbReference type="Gene3D" id="3.40.1350.10">
    <property type="match status" value="1"/>
</dbReference>
<dbReference type="GO" id="GO:0016787">
    <property type="term" value="F:hydrolase activity"/>
    <property type="evidence" value="ECO:0007669"/>
    <property type="project" value="UniProtKB-KW"/>
</dbReference>
<evidence type="ECO:0000259" key="1">
    <source>
        <dbReference type="Pfam" id="PF04471"/>
    </source>
</evidence>
<comment type="caution">
    <text evidence="3">The sequence shown here is derived from an EMBL/GenBank/DDBJ whole genome shotgun (WGS) entry which is preliminary data.</text>
</comment>
<dbReference type="CDD" id="cd01983">
    <property type="entry name" value="SIMIBI"/>
    <property type="match status" value="1"/>
</dbReference>
<dbReference type="EC" id="3.1.21.-" evidence="3"/>
<evidence type="ECO:0000313" key="4">
    <source>
        <dbReference type="Proteomes" id="UP000775179"/>
    </source>
</evidence>
<dbReference type="AlphaFoldDB" id="A0ABD4RJY2"/>
<name>A0ABD4RJY2_9CLOT</name>
<feature type="domain" description="Novel STAND NTPase 3" evidence="2">
    <location>
        <begin position="174"/>
        <end position="332"/>
    </location>
</feature>
<accession>A0ABD4RJY2</accession>
<feature type="domain" description="Restriction endonuclease type IV Mrr" evidence="1">
    <location>
        <begin position="7"/>
        <end position="95"/>
    </location>
</feature>
<dbReference type="GeneID" id="66300650"/>
<evidence type="ECO:0000259" key="2">
    <source>
        <dbReference type="Pfam" id="PF20720"/>
    </source>
</evidence>
<dbReference type="GO" id="GO:0004519">
    <property type="term" value="F:endonuclease activity"/>
    <property type="evidence" value="ECO:0007669"/>
    <property type="project" value="UniProtKB-KW"/>
</dbReference>
<dbReference type="InterPro" id="IPR027417">
    <property type="entry name" value="P-loop_NTPase"/>
</dbReference>
<reference evidence="3 4" key="1">
    <citation type="submission" date="2021-08" db="EMBL/GenBank/DDBJ databases">
        <title>Genome sequence analysis of Clostridium chauvoei strains of European origin and evaluation of typing options for outbreak investigations.</title>
        <authorList>
            <person name="Abdel-Glil M."/>
            <person name="Thomas P."/>
            <person name="Seyboldt C."/>
        </authorList>
    </citation>
    <scope>NUCLEOTIDE SEQUENCE [LARGE SCALE GENOMIC DNA]</scope>
    <source>
        <strain evidence="3 4">S0260-09</strain>
    </source>
</reference>
<keyword evidence="3" id="KW-0540">Nuclease</keyword>
<keyword evidence="3" id="KW-0255">Endonuclease</keyword>
<dbReference type="Proteomes" id="UP000775179">
    <property type="component" value="Unassembled WGS sequence"/>
</dbReference>
<dbReference type="SUPFAM" id="SSF52540">
    <property type="entry name" value="P-loop containing nucleoside triphosphate hydrolases"/>
    <property type="match status" value="1"/>
</dbReference>
<dbReference type="InterPro" id="IPR049050">
    <property type="entry name" value="nSTAND3"/>
</dbReference>
<dbReference type="InterPro" id="IPR011856">
    <property type="entry name" value="tRNA_endonuc-like_dom_sf"/>
</dbReference>
<proteinExistence type="predicted"/>
<dbReference type="InterPro" id="IPR007560">
    <property type="entry name" value="Restrct_endonuc_IV_Mrr"/>
</dbReference>
<dbReference type="Pfam" id="PF04471">
    <property type="entry name" value="Mrr_cat"/>
    <property type="match status" value="1"/>
</dbReference>